<reference evidence="1 2" key="1">
    <citation type="journal article" date="2009" name="BMC Genomics">
        <title>The complete genome sequence of Xanthomonas albilineans provides new insights into the reductive genome evolution of the xylem-limited Xanthomonadaceae.</title>
        <authorList>
            <person name="Pieretti I."/>
            <person name="Royer M."/>
            <person name="Barbe V."/>
            <person name="Carrere S."/>
            <person name="Koebnik R."/>
            <person name="Cociancich S."/>
            <person name="Couloux A."/>
            <person name="Darrasse A."/>
            <person name="Gouzy J."/>
            <person name="Jacques M.A."/>
            <person name="Lauber E."/>
            <person name="Manceau C."/>
            <person name="Mangenot S."/>
            <person name="Poussier S."/>
            <person name="Segurens B."/>
            <person name="Szurek B."/>
            <person name="Verdier V."/>
            <person name="Arlat M."/>
            <person name="Rott P."/>
        </authorList>
    </citation>
    <scope>NUCLEOTIDE SEQUENCE [LARGE SCALE GENOMIC DNA]</scope>
    <source>
        <strain evidence="2">GPE PC73 / CFBP 7063</strain>
    </source>
</reference>
<dbReference type="GeneID" id="57877914"/>
<keyword evidence="2" id="KW-1185">Reference proteome</keyword>
<accession>D2UFC5</accession>
<dbReference type="SUPFAM" id="SSF52540">
    <property type="entry name" value="P-loop containing nucleoside triphosphate hydrolases"/>
    <property type="match status" value="1"/>
</dbReference>
<dbReference type="Proteomes" id="UP000001890">
    <property type="component" value="Chromosome"/>
</dbReference>
<dbReference type="eggNOG" id="COG0470">
    <property type="taxonomic scope" value="Bacteria"/>
</dbReference>
<sequence>MRGYTRQYAAAAAAIYHGLHHGDLRWVGLADRRAGIADDVVLGYEEEVIGHQFKSSRDPGPFRIATLLNGPSGLLPGLVHAWQDLKTSCPDMRIRLRVVVADTPSDTDRLSNGGTTRQFITEWQAHPKRSLAQWRATPWCAFLDGLQTASGLSEDEFGAFFHHLELVHGDQQDFAVRYGITSQTQPQVDLIANRLPQLVAQVPERERWTRAEFLQEMGWRDNEPRHRHQFPVGVAVQRNPNSEADLQQAVRANVSGYLSLVGPPGSGKSTLLQIALEAEPQLVVVRYLAFVPGGAQGIGRAESANFQEDLIAGLLKTGLHGLRFRRESSQDRREELETLLARAGERFRTDGVRTLVIIDGLDHVPREERPERSFLADLPLPASLPEGVLFVLGTQKVDLPEMPPAVQAQAQLRPRQVMMAPLSQAGITGMADALGLPPSVSRSRVRELTHGHPLATHYLLQALLAAPDETARDHVLNQGFEYVGDIDDLYAKALHGLEANSEILDILGLVARAEAPLDLRELEELYQPAALERAWDRVHHLLKRSGDSWSIFHNSFRLFLLRQEHTRYGTPDPGYSARLYLQLVQVARHAAADSRQHFLVARYLMRAGEHRTALDLATPALFRSQYLAGRAASEIRDDIRLAFNSLREVEDPTSAFSLILAFDEINRREDAFQQPDDLVRALLAIGQLNEAEDFLDEVGADGYLIVDAWLAQGNLERARQLFEKIEPLHDFGSKRNSMGLSQRRQEFIQWVKYAIEFRTPSELVAGIERIVDAMRREEHGVENPEDEGQSLREYAALATVAKDPSTDRDGLVTGYRLNAIAHVHLAIVQSAQYLLLDATPEREAQAAAAIGEALANGPALAKVPHSLLRAVALLAARRGMIDEARSLYADLTAPSISNINDTTDYESATDITRDVIKHIELAAWLGESVTASQTTQRPLLRRLPQFVTATGALSAQSRRDPRAVTDGEAARLCADFMDYVGRAGAGGFDEHFAARQLDNAAVEVMHYLLYSAARLGSVEFVATIQAFDNTLAKAPDHGNRHVPLQILVAETVAKLGHDPDEAERRLDGLLGLREEHNPTQFLASTARLAVAYANIGRYERARELIAQQRDETLGYTLPAKKDPQYIFWSALLQVVNRVDPAGRAQRVRVLTRQAIGMANTDGHDAAQRLAHVLVMEAAIESATLGATVAKALVENRLIEFAPMVDSLMRGTLHRDPTRAMVCVQIWVALCLPFHRAAYYREDEEAEFVKEAIHFVSPGQLAPLRDGLLENIVCHAQIDVRPAMLAVLREALIVRGEDSAMVDAALQALEGVAPLHRRNGYSTTRYDGVQDMATLNARLDADATAGESSYEASMAFQRLLPSAEFSLALSVFDRHAKLQENYKSRFDLVDRALDTGERTVAERLIAAYPLADDSARWSLIWGGGLPRYFDARLRLEGEGVHAIAYANFAASLVSGQEQVNSLLWRVDEIWPLLTASPKWAAMWATVEEQLPYTRDYRLGQALPNESPITDAAVAASLIEHLLILPVAELQWHAGRGALAMSTMDHDAFSALLLALLNHDDDSILTGLQMLLTAKQFAPDATLQTRIVALVDHVDLGIQVFAKRLTMQWGQAVSPTCVALPAFYDLALPRVGLSASSEVLRRQPNGPPAVSDPAAWSAPFKDLIKTLAPVANVSEDHMRWRMQQLIDEWGGVEAYGQPGIQKLQQTLSKFGLKITYFYPHLVAGLRALRHIAGELTAAGRIPLELVDNLLEKCMLAQKWTRTTVEARPAFVARPTLPKGQRDESEWLAQVEDDAHDQMSNDLVLAEITRFQGRYYNSSHYEWSRLRLSGVQLPEIGDPLSIADRIPVDAPVQRVTHLGLGAIPRWELTLNLQLVKRLGWRSVDERTWHDTGGELMATAYCWRDGGPDGELHDKWIAGEGAAIVLTRAGYAQLAILRGSTRTDVMARRHRQYGEIREERTAHASRRPGSDAVATD</sequence>
<gene>
    <name evidence="1" type="ordered locus">XALc_2608</name>
</gene>
<dbReference type="RefSeq" id="WP_012917082.1">
    <property type="nucleotide sequence ID" value="NC_013722.1"/>
</dbReference>
<organism evidence="1 2">
    <name type="scientific">Xanthomonas albilineans (strain GPE PC73 / CFBP 7063)</name>
    <dbReference type="NCBI Taxonomy" id="380358"/>
    <lineage>
        <taxon>Bacteria</taxon>
        <taxon>Pseudomonadati</taxon>
        <taxon>Pseudomonadota</taxon>
        <taxon>Gammaproteobacteria</taxon>
        <taxon>Lysobacterales</taxon>
        <taxon>Lysobacteraceae</taxon>
        <taxon>Xanthomonas</taxon>
    </lineage>
</organism>
<dbReference type="InterPro" id="IPR027417">
    <property type="entry name" value="P-loop_NTPase"/>
</dbReference>
<evidence type="ECO:0000313" key="1">
    <source>
        <dbReference type="EMBL" id="CBA17086.1"/>
    </source>
</evidence>
<name>D2UFC5_XANAP</name>
<dbReference type="KEGG" id="xal:XALC_2608"/>
<dbReference type="Gene3D" id="3.40.50.300">
    <property type="entry name" value="P-loop containing nucleotide triphosphate hydrolases"/>
    <property type="match status" value="1"/>
</dbReference>
<proteinExistence type="predicted"/>
<dbReference type="EMBL" id="FP565176">
    <property type="protein sequence ID" value="CBA17086.1"/>
    <property type="molecule type" value="Genomic_DNA"/>
</dbReference>
<evidence type="ECO:0000313" key="2">
    <source>
        <dbReference type="Proteomes" id="UP000001890"/>
    </source>
</evidence>
<protein>
    <submittedName>
        <fullName evidence="1">Uncharacterized protein</fullName>
    </submittedName>
</protein>